<dbReference type="PROSITE" id="PS50931">
    <property type="entry name" value="HTH_LYSR"/>
    <property type="match status" value="1"/>
</dbReference>
<name>A0A410JYN1_9BACT</name>
<dbReference type="KEGG" id="gtl:EP073_07440"/>
<evidence type="ECO:0000256" key="3">
    <source>
        <dbReference type="ARBA" id="ARBA00023125"/>
    </source>
</evidence>
<dbReference type="GO" id="GO:0003700">
    <property type="term" value="F:DNA-binding transcription factor activity"/>
    <property type="evidence" value="ECO:0007669"/>
    <property type="project" value="InterPro"/>
</dbReference>
<dbReference type="GO" id="GO:0003677">
    <property type="term" value="F:DNA binding"/>
    <property type="evidence" value="ECO:0007669"/>
    <property type="project" value="UniProtKB-KW"/>
</dbReference>
<dbReference type="GO" id="GO:0032993">
    <property type="term" value="C:protein-DNA complex"/>
    <property type="evidence" value="ECO:0007669"/>
    <property type="project" value="TreeGrafter"/>
</dbReference>
<keyword evidence="3" id="KW-0238">DNA-binding</keyword>
<dbReference type="SUPFAM" id="SSF46785">
    <property type="entry name" value="Winged helix' DNA-binding domain"/>
    <property type="match status" value="1"/>
</dbReference>
<dbReference type="SUPFAM" id="SSF53850">
    <property type="entry name" value="Periplasmic binding protein-like II"/>
    <property type="match status" value="1"/>
</dbReference>
<accession>A0A410JYN1</accession>
<dbReference type="PANTHER" id="PTHR30346:SF28">
    <property type="entry name" value="HTH-TYPE TRANSCRIPTIONAL REGULATOR CYNR"/>
    <property type="match status" value="1"/>
</dbReference>
<dbReference type="InterPro" id="IPR000847">
    <property type="entry name" value="LysR_HTH_N"/>
</dbReference>
<evidence type="ECO:0000256" key="4">
    <source>
        <dbReference type="ARBA" id="ARBA00023163"/>
    </source>
</evidence>
<proteinExistence type="inferred from homology"/>
<dbReference type="FunFam" id="1.10.10.10:FF:000001">
    <property type="entry name" value="LysR family transcriptional regulator"/>
    <property type="match status" value="1"/>
</dbReference>
<keyword evidence="4" id="KW-0804">Transcription</keyword>
<keyword evidence="2" id="KW-0805">Transcription regulation</keyword>
<gene>
    <name evidence="6" type="ORF">EP073_07440</name>
</gene>
<dbReference type="Gene3D" id="3.40.190.290">
    <property type="match status" value="1"/>
</dbReference>
<organism evidence="6 7">
    <name type="scientific">Geovibrio thiophilus</name>
    <dbReference type="NCBI Taxonomy" id="139438"/>
    <lineage>
        <taxon>Bacteria</taxon>
        <taxon>Pseudomonadati</taxon>
        <taxon>Deferribacterota</taxon>
        <taxon>Deferribacteres</taxon>
        <taxon>Deferribacterales</taxon>
        <taxon>Geovibrionaceae</taxon>
        <taxon>Geovibrio</taxon>
    </lineage>
</organism>
<dbReference type="InterPro" id="IPR036388">
    <property type="entry name" value="WH-like_DNA-bd_sf"/>
</dbReference>
<evidence type="ECO:0000313" key="7">
    <source>
        <dbReference type="Proteomes" id="UP000287502"/>
    </source>
</evidence>
<dbReference type="Proteomes" id="UP000287502">
    <property type="component" value="Chromosome"/>
</dbReference>
<dbReference type="OrthoDB" id="8850588at2"/>
<evidence type="ECO:0000313" key="6">
    <source>
        <dbReference type="EMBL" id="QAR33239.1"/>
    </source>
</evidence>
<dbReference type="Pfam" id="PF00126">
    <property type="entry name" value="HTH_1"/>
    <property type="match status" value="1"/>
</dbReference>
<dbReference type="RefSeq" id="WP_128466525.1">
    <property type="nucleotide sequence ID" value="NZ_CP035108.1"/>
</dbReference>
<evidence type="ECO:0000256" key="2">
    <source>
        <dbReference type="ARBA" id="ARBA00023015"/>
    </source>
</evidence>
<dbReference type="CDD" id="cd05466">
    <property type="entry name" value="PBP2_LTTR_substrate"/>
    <property type="match status" value="1"/>
</dbReference>
<reference evidence="6 7" key="1">
    <citation type="submission" date="2019-01" db="EMBL/GenBank/DDBJ databases">
        <title>Geovibrio thiophilus DSM 11263, complete genome.</title>
        <authorList>
            <person name="Spring S."/>
            <person name="Bunk B."/>
            <person name="Sproer C."/>
        </authorList>
    </citation>
    <scope>NUCLEOTIDE SEQUENCE [LARGE SCALE GENOMIC DNA]</scope>
    <source>
        <strain evidence="6 7">DSM 11263</strain>
    </source>
</reference>
<dbReference type="InterPro" id="IPR005119">
    <property type="entry name" value="LysR_subst-bd"/>
</dbReference>
<dbReference type="EMBL" id="CP035108">
    <property type="protein sequence ID" value="QAR33239.1"/>
    <property type="molecule type" value="Genomic_DNA"/>
</dbReference>
<feature type="domain" description="HTH lysR-type" evidence="5">
    <location>
        <begin position="1"/>
        <end position="58"/>
    </location>
</feature>
<protein>
    <submittedName>
        <fullName evidence="6">LysR family transcriptional regulator</fullName>
    </submittedName>
</protein>
<dbReference type="Pfam" id="PF03466">
    <property type="entry name" value="LysR_substrate"/>
    <property type="match status" value="1"/>
</dbReference>
<comment type="similarity">
    <text evidence="1">Belongs to the LysR transcriptional regulatory family.</text>
</comment>
<dbReference type="AlphaFoldDB" id="A0A410JYN1"/>
<dbReference type="InterPro" id="IPR036390">
    <property type="entry name" value="WH_DNA-bd_sf"/>
</dbReference>
<dbReference type="PRINTS" id="PR00039">
    <property type="entry name" value="HTHLYSR"/>
</dbReference>
<evidence type="ECO:0000259" key="5">
    <source>
        <dbReference type="PROSITE" id="PS50931"/>
    </source>
</evidence>
<sequence>MELYQLKSFAVIAEMKNLTKAAGSLNISQSALSTQIKSLEDELGLELFTRNSRGMELNDKGRVLLTHAQEILKAADSMKRKAGLLGDTVIGDVTVGINTEPAFLRVSEISRLIALEYPELNVILMACQSVDTEDMLKRRVLDASFFYHHPISSEIEYEVLEDAEICIAGTPDFLEGKSSWQEIAATPWVWAGYGCPFYIAVLSKFEALGLKIKQAINCEDEYVIRELVLDGHGLGMLRLERAKQLEKEGRLVIWKDGIIPVKLCLGWLKGRSEDSEVNVVRNAVRKVFQHNVEPAVGAHGVMWSLT</sequence>
<evidence type="ECO:0000256" key="1">
    <source>
        <dbReference type="ARBA" id="ARBA00009437"/>
    </source>
</evidence>
<keyword evidence="7" id="KW-1185">Reference proteome</keyword>
<dbReference type="PANTHER" id="PTHR30346">
    <property type="entry name" value="TRANSCRIPTIONAL DUAL REGULATOR HCAR-RELATED"/>
    <property type="match status" value="1"/>
</dbReference>
<dbReference type="Gene3D" id="1.10.10.10">
    <property type="entry name" value="Winged helix-like DNA-binding domain superfamily/Winged helix DNA-binding domain"/>
    <property type="match status" value="1"/>
</dbReference>